<feature type="region of interest" description="Disordered" evidence="1">
    <location>
        <begin position="59"/>
        <end position="99"/>
    </location>
</feature>
<feature type="compositionally biased region" description="Basic and acidic residues" evidence="1">
    <location>
        <begin position="86"/>
        <end position="96"/>
    </location>
</feature>
<protein>
    <submittedName>
        <fullName evidence="2">Uncharacterized protein</fullName>
    </submittedName>
</protein>
<evidence type="ECO:0000313" key="3">
    <source>
        <dbReference type="Proteomes" id="UP000596661"/>
    </source>
</evidence>
<proteinExistence type="predicted"/>
<organism evidence="2 3">
    <name type="scientific">Cannabis sativa</name>
    <name type="common">Hemp</name>
    <name type="synonym">Marijuana</name>
    <dbReference type="NCBI Taxonomy" id="3483"/>
    <lineage>
        <taxon>Eukaryota</taxon>
        <taxon>Viridiplantae</taxon>
        <taxon>Streptophyta</taxon>
        <taxon>Embryophyta</taxon>
        <taxon>Tracheophyta</taxon>
        <taxon>Spermatophyta</taxon>
        <taxon>Magnoliopsida</taxon>
        <taxon>eudicotyledons</taxon>
        <taxon>Gunneridae</taxon>
        <taxon>Pentapetalae</taxon>
        <taxon>rosids</taxon>
        <taxon>fabids</taxon>
        <taxon>Rosales</taxon>
        <taxon>Cannabaceae</taxon>
        <taxon>Cannabis</taxon>
    </lineage>
</organism>
<dbReference type="AlphaFoldDB" id="A0A803PHE2"/>
<reference evidence="2" key="2">
    <citation type="submission" date="2021-03" db="UniProtKB">
        <authorList>
            <consortium name="EnsemblPlants"/>
        </authorList>
    </citation>
    <scope>IDENTIFICATION</scope>
</reference>
<dbReference type="Proteomes" id="UP000596661">
    <property type="component" value="Chromosome 4"/>
</dbReference>
<reference evidence="2" key="1">
    <citation type="submission" date="2018-11" db="EMBL/GenBank/DDBJ databases">
        <authorList>
            <person name="Grassa J C."/>
        </authorList>
    </citation>
    <scope>NUCLEOTIDE SEQUENCE [LARGE SCALE GENOMIC DNA]</scope>
</reference>
<accession>A0A803PHE2</accession>
<keyword evidence="3" id="KW-1185">Reference proteome</keyword>
<dbReference type="EnsemblPlants" id="evm.model.04.429">
    <property type="protein sequence ID" value="cds.evm.model.04.429"/>
    <property type="gene ID" value="evm.TU.04.429"/>
</dbReference>
<dbReference type="EMBL" id="UZAU01000358">
    <property type="status" value="NOT_ANNOTATED_CDS"/>
    <property type="molecule type" value="Genomic_DNA"/>
</dbReference>
<dbReference type="Gramene" id="evm.model.04.429">
    <property type="protein sequence ID" value="cds.evm.model.04.429"/>
    <property type="gene ID" value="evm.TU.04.429"/>
</dbReference>
<feature type="compositionally biased region" description="Basic and acidic residues" evidence="1">
    <location>
        <begin position="115"/>
        <end position="128"/>
    </location>
</feature>
<evidence type="ECO:0000313" key="2">
    <source>
        <dbReference type="EnsemblPlants" id="cds.evm.model.04.429"/>
    </source>
</evidence>
<evidence type="ECO:0000256" key="1">
    <source>
        <dbReference type="SAM" id="MobiDB-lite"/>
    </source>
</evidence>
<sequence>MVATRKTNIVQLTAQGQDAVMDDVNPSPTVHAQLGTAEDGKTYEENLTSDAIKEVSEENALAEPVHEENNLTKKVNPTNAGPFAPEENKGKGKDNGVELISSEDSWSTINLRRRLDAKRENAKGEKAKLQGNDL</sequence>
<feature type="region of interest" description="Disordered" evidence="1">
    <location>
        <begin position="115"/>
        <end position="134"/>
    </location>
</feature>
<name>A0A803PHE2_CANSA</name>